<protein>
    <recommendedName>
        <fullName evidence="4">HTH psq-type domain-containing protein</fullName>
    </recommendedName>
</protein>
<evidence type="ECO:0008006" key="4">
    <source>
        <dbReference type="Google" id="ProtNLM"/>
    </source>
</evidence>
<reference evidence="2" key="1">
    <citation type="journal article" date="2020" name="bioRxiv">
        <title>Chromosome-level reference genome of the European wasp spider Argiope bruennichi: a resource for studies on range expansion and evolutionary adaptation.</title>
        <authorList>
            <person name="Sheffer M.M."/>
            <person name="Hoppe A."/>
            <person name="Krehenwinkel H."/>
            <person name="Uhl G."/>
            <person name="Kuss A.W."/>
            <person name="Jensen L."/>
            <person name="Jensen C."/>
            <person name="Gillespie R.G."/>
            <person name="Hoff K.J."/>
            <person name="Prost S."/>
        </authorList>
    </citation>
    <scope>NUCLEOTIDE SEQUENCE</scope>
</reference>
<comment type="caution">
    <text evidence="2">The sequence shown here is derived from an EMBL/GenBank/DDBJ whole genome shotgun (WGS) entry which is preliminary data.</text>
</comment>
<dbReference type="GO" id="GO:0005634">
    <property type="term" value="C:nucleus"/>
    <property type="evidence" value="ECO:0007669"/>
    <property type="project" value="UniProtKB-SubCell"/>
</dbReference>
<accession>A0A8T0EGR4</accession>
<evidence type="ECO:0000313" key="2">
    <source>
        <dbReference type="EMBL" id="KAF8772970.1"/>
    </source>
</evidence>
<keyword evidence="3" id="KW-1185">Reference proteome</keyword>
<comment type="subcellular location">
    <subcellularLocation>
        <location evidence="1">Nucleus</location>
    </subcellularLocation>
</comment>
<proteinExistence type="predicted"/>
<dbReference type="AlphaFoldDB" id="A0A8T0EGR4"/>
<reference evidence="2" key="2">
    <citation type="submission" date="2020-06" db="EMBL/GenBank/DDBJ databases">
        <authorList>
            <person name="Sheffer M."/>
        </authorList>
    </citation>
    <scope>NUCLEOTIDE SEQUENCE</scope>
</reference>
<gene>
    <name evidence="2" type="ORF">HNY73_015675</name>
</gene>
<sequence length="167" mass="18656">MSKSASGPVWPKRGHYGRWSEDDLIMAVATYKNGDKGLNECRRIYKVPKATVKRYADEIVSAANEVKAKKRMKLQDGFSTLVKSVQKKYMTKACEESVIESHTNSFGAKRDETHGKAVTVAIVERIPGICPLNGYYFATFNILHLIGESSSDDEIDANNFVADYILN</sequence>
<dbReference type="Proteomes" id="UP000807504">
    <property type="component" value="Unassembled WGS sequence"/>
</dbReference>
<dbReference type="EMBL" id="JABXBU010002227">
    <property type="protein sequence ID" value="KAF8772970.1"/>
    <property type="molecule type" value="Genomic_DNA"/>
</dbReference>
<organism evidence="2 3">
    <name type="scientific">Argiope bruennichi</name>
    <name type="common">Wasp spider</name>
    <name type="synonym">Aranea bruennichi</name>
    <dbReference type="NCBI Taxonomy" id="94029"/>
    <lineage>
        <taxon>Eukaryota</taxon>
        <taxon>Metazoa</taxon>
        <taxon>Ecdysozoa</taxon>
        <taxon>Arthropoda</taxon>
        <taxon>Chelicerata</taxon>
        <taxon>Arachnida</taxon>
        <taxon>Araneae</taxon>
        <taxon>Araneomorphae</taxon>
        <taxon>Entelegynae</taxon>
        <taxon>Araneoidea</taxon>
        <taxon>Araneidae</taxon>
        <taxon>Argiope</taxon>
    </lineage>
</organism>
<dbReference type="SUPFAM" id="SSF46689">
    <property type="entry name" value="Homeodomain-like"/>
    <property type="match status" value="1"/>
</dbReference>
<dbReference type="InterPro" id="IPR009057">
    <property type="entry name" value="Homeodomain-like_sf"/>
</dbReference>
<name>A0A8T0EGR4_ARGBR</name>
<evidence type="ECO:0000256" key="1">
    <source>
        <dbReference type="ARBA" id="ARBA00004123"/>
    </source>
</evidence>
<evidence type="ECO:0000313" key="3">
    <source>
        <dbReference type="Proteomes" id="UP000807504"/>
    </source>
</evidence>